<sequence length="396" mass="40829">MSATRRWPVVSSLGIVQILAWGSSYYLMAVLAKPIVTDTGRPLPWVVGAVSVALACAGMVSPLVGRMIADHGGRPVLAAGCALLAAGLLICAAAPHLPGFYLGWCVIGLGMSAGLYDPAFATLGRLYKEQARSAITALTLWGGFASTVSWPLSTWLLGQVDWRGTVAAYAVLHLLISLPLILCLVPKEPRAPVKAGCGAQDGMQLKGSEQGAFMIMAAILVTSGLAVTMVSVHLLTLLQAQGLSLTKAVAIGSLFGPAQVVARMVEMAGRGRHHPIWSLLFACGSVATGLILLALDLQLPALAMILYGAGNGVFSIARGALPLALFGPERYPALMGRLARPALLAQAGAPVFGGALLSVLGPDGTLAVIAALGLINFALAGILVRVCFTGWRGARG</sequence>
<feature type="transmembrane region" description="Helical" evidence="4">
    <location>
        <begin position="301"/>
        <end position="326"/>
    </location>
</feature>
<feature type="transmembrane region" description="Helical" evidence="4">
    <location>
        <begin position="7"/>
        <end position="31"/>
    </location>
</feature>
<evidence type="ECO:0000256" key="3">
    <source>
        <dbReference type="ARBA" id="ARBA00023136"/>
    </source>
</evidence>
<feature type="transmembrane region" description="Helical" evidence="4">
    <location>
        <begin position="43"/>
        <end position="64"/>
    </location>
</feature>
<dbReference type="PANTHER" id="PTHR11360">
    <property type="entry name" value="MONOCARBOXYLATE TRANSPORTER"/>
    <property type="match status" value="1"/>
</dbReference>
<evidence type="ECO:0000256" key="1">
    <source>
        <dbReference type="ARBA" id="ARBA00022692"/>
    </source>
</evidence>
<evidence type="ECO:0000313" key="8">
    <source>
        <dbReference type="Proteomes" id="UP000272010"/>
    </source>
</evidence>
<geneLocation type="plasmid" evidence="8">
    <name>pyee3</name>
</geneLocation>
<dbReference type="RefSeq" id="WP_099650592.1">
    <property type="nucleotide sequence ID" value="NZ_CAJGAB010000091.1"/>
</dbReference>
<feature type="transmembrane region" description="Helical" evidence="4">
    <location>
        <begin position="213"/>
        <end position="236"/>
    </location>
</feature>
<keyword evidence="1 4" id="KW-0812">Transmembrane</keyword>
<feature type="transmembrane region" description="Helical" evidence="4">
    <location>
        <begin position="338"/>
        <end position="360"/>
    </location>
</feature>
<gene>
    <name evidence="6" type="ORF">PY32053_04376</name>
    <name evidence="5" type="ORF">PYTT13_20715</name>
</gene>
<reference evidence="5 7" key="1">
    <citation type="submission" date="2017-10" db="EMBL/GenBank/DDBJ databases">
        <title>Complete genome sequence of Paracoccus yeei TT13 isolated from human skin.</title>
        <authorList>
            <person name="Lee K."/>
            <person name="Lim J.Y."/>
            <person name="Hwang I."/>
        </authorList>
    </citation>
    <scope>NUCLEOTIDE SEQUENCE [LARGE SCALE GENOMIC DNA]</scope>
    <source>
        <strain evidence="5 7">TT13</strain>
        <plasmid evidence="7">Plasmid ptt13-3</plasmid>
        <plasmid evidence="5">pTT13-3</plasmid>
    </source>
</reference>
<dbReference type="SUPFAM" id="SSF103473">
    <property type="entry name" value="MFS general substrate transporter"/>
    <property type="match status" value="1"/>
</dbReference>
<feature type="transmembrane region" description="Helical" evidence="4">
    <location>
        <begin position="135"/>
        <end position="154"/>
    </location>
</feature>
<dbReference type="InterPro" id="IPR050327">
    <property type="entry name" value="Proton-linked_MCT"/>
</dbReference>
<feature type="transmembrane region" description="Helical" evidence="4">
    <location>
        <begin position="101"/>
        <end position="123"/>
    </location>
</feature>
<dbReference type="Gene3D" id="1.20.1250.20">
    <property type="entry name" value="MFS general substrate transporter like domains"/>
    <property type="match status" value="1"/>
</dbReference>
<dbReference type="GO" id="GO:0022857">
    <property type="term" value="F:transmembrane transporter activity"/>
    <property type="evidence" value="ECO:0007669"/>
    <property type="project" value="InterPro"/>
</dbReference>
<geneLocation type="plasmid" evidence="5">
    <name>pTT13-3</name>
</geneLocation>
<dbReference type="GeneID" id="78900070"/>
<dbReference type="PANTHER" id="PTHR11360:SF308">
    <property type="entry name" value="BLL3089 PROTEIN"/>
    <property type="match status" value="1"/>
</dbReference>
<evidence type="ECO:0000313" key="7">
    <source>
        <dbReference type="Proteomes" id="UP000229314"/>
    </source>
</evidence>
<dbReference type="Proteomes" id="UP000229314">
    <property type="component" value="Plasmid pTT13-3"/>
</dbReference>
<evidence type="ECO:0000256" key="4">
    <source>
        <dbReference type="SAM" id="Phobius"/>
    </source>
</evidence>
<keyword evidence="5" id="KW-0614">Plasmid</keyword>
<feature type="transmembrane region" description="Helical" evidence="4">
    <location>
        <begin position="366"/>
        <end position="388"/>
    </location>
</feature>
<keyword evidence="2 4" id="KW-1133">Transmembrane helix</keyword>
<dbReference type="AlphaFoldDB" id="A0A2D2C6Z9"/>
<name>A0A2D2C6Z9_9RHOB</name>
<evidence type="ECO:0000313" key="6">
    <source>
        <dbReference type="EMBL" id="AYF03894.1"/>
    </source>
</evidence>
<keyword evidence="3 4" id="KW-0472">Membrane</keyword>
<dbReference type="Pfam" id="PF07690">
    <property type="entry name" value="MFS_1"/>
    <property type="match status" value="1"/>
</dbReference>
<geneLocation type="plasmid" evidence="6">
    <name>pYEE3</name>
</geneLocation>
<dbReference type="InterPro" id="IPR011701">
    <property type="entry name" value="MFS"/>
</dbReference>
<dbReference type="EMBL" id="CP031081">
    <property type="protein sequence ID" value="AYF03894.1"/>
    <property type="molecule type" value="Genomic_DNA"/>
</dbReference>
<reference evidence="6" key="2">
    <citation type="journal article" date="2018" name="Front. Microbiol.">
        <title>Genome Structure of the Opportunistic Pathogen Paracoccus yeei (Alphaproteobacteria) and Identification of Putative Virulence Factors.</title>
        <authorList>
            <person name="Lasek R."/>
            <person name="Szuplewska M."/>
            <person name="Mitura M."/>
            <person name="Decewicz P."/>
            <person name="Chmielowska C."/>
            <person name="Pawlot A."/>
            <person name="Sentkowska D."/>
            <person name="Czarnecki J."/>
            <person name="Bartosik D."/>
        </authorList>
    </citation>
    <scope>NUCLEOTIDE SEQUENCE</scope>
    <source>
        <strain evidence="6">CCUG 32053</strain>
        <plasmid evidence="6">pYEE3</plasmid>
    </source>
</reference>
<dbReference type="InterPro" id="IPR036259">
    <property type="entry name" value="MFS_trans_sf"/>
</dbReference>
<feature type="transmembrane region" description="Helical" evidence="4">
    <location>
        <begin position="76"/>
        <end position="95"/>
    </location>
</feature>
<proteinExistence type="predicted"/>
<accession>A0A2D2C6Z9</accession>
<evidence type="ECO:0000256" key="2">
    <source>
        <dbReference type="ARBA" id="ARBA00022989"/>
    </source>
</evidence>
<dbReference type="EMBL" id="CP024425">
    <property type="protein sequence ID" value="ATQ58256.1"/>
    <property type="molecule type" value="Genomic_DNA"/>
</dbReference>
<dbReference type="Proteomes" id="UP000272010">
    <property type="component" value="Plasmid pYEE3"/>
</dbReference>
<geneLocation type="plasmid" evidence="7">
    <name>ptt13-3</name>
</geneLocation>
<protein>
    <submittedName>
        <fullName evidence="5">MFS transporter</fullName>
    </submittedName>
</protein>
<feature type="transmembrane region" description="Helical" evidence="4">
    <location>
        <begin position="248"/>
        <end position="265"/>
    </location>
</feature>
<reference evidence="8" key="3">
    <citation type="submission" date="2018-07" db="EMBL/GenBank/DDBJ databases">
        <title>Genome Structure of the Opportunistic Pathogen Paracoccus yeei (Alphaproteobacteria) and Identification of Putative Virulence Factors.</title>
        <authorList>
            <person name="Lasek R."/>
            <person name="Szuplewska M."/>
            <person name="Mitura M."/>
            <person name="Decewicz P."/>
            <person name="Chmielowska C."/>
            <person name="Pawlot A."/>
            <person name="Sentkowska D."/>
            <person name="Czarnecki J."/>
            <person name="Bartosik D."/>
        </authorList>
    </citation>
    <scope>NUCLEOTIDE SEQUENCE [LARGE SCALE GENOMIC DNA]</scope>
    <source>
        <strain evidence="8">CCUG 32053</strain>
        <plasmid evidence="8">pyee3</plasmid>
    </source>
</reference>
<evidence type="ECO:0000313" key="5">
    <source>
        <dbReference type="EMBL" id="ATQ58256.1"/>
    </source>
</evidence>
<feature type="transmembrane region" description="Helical" evidence="4">
    <location>
        <begin position="277"/>
        <end position="295"/>
    </location>
</feature>
<organism evidence="5 7">
    <name type="scientific">Paracoccus yeei</name>
    <dbReference type="NCBI Taxonomy" id="147645"/>
    <lineage>
        <taxon>Bacteria</taxon>
        <taxon>Pseudomonadati</taxon>
        <taxon>Pseudomonadota</taxon>
        <taxon>Alphaproteobacteria</taxon>
        <taxon>Rhodobacterales</taxon>
        <taxon>Paracoccaceae</taxon>
        <taxon>Paracoccus</taxon>
    </lineage>
</organism>
<feature type="transmembrane region" description="Helical" evidence="4">
    <location>
        <begin position="166"/>
        <end position="185"/>
    </location>
</feature>